<reference evidence="1" key="1">
    <citation type="journal article" date="2014" name="Int. J. Syst. Evol. Microbiol.">
        <title>Complete genome sequence of Corynebacterium casei LMG S-19264T (=DSM 44701T), isolated from a smear-ripened cheese.</title>
        <authorList>
            <consortium name="US DOE Joint Genome Institute (JGI-PGF)"/>
            <person name="Walter F."/>
            <person name="Albersmeier A."/>
            <person name="Kalinowski J."/>
            <person name="Ruckert C."/>
        </authorList>
    </citation>
    <scope>NUCLEOTIDE SEQUENCE</scope>
    <source>
        <strain evidence="1">NBRC 108769</strain>
    </source>
</reference>
<dbReference type="RefSeq" id="WP_235295236.1">
    <property type="nucleotide sequence ID" value="NZ_BSOH01000021.1"/>
</dbReference>
<accession>A0AA37SR42</accession>
<protein>
    <submittedName>
        <fullName evidence="1">Uncharacterized protein</fullName>
    </submittedName>
</protein>
<dbReference type="AlphaFoldDB" id="A0AA37SR42"/>
<evidence type="ECO:0000313" key="2">
    <source>
        <dbReference type="Proteomes" id="UP001156666"/>
    </source>
</evidence>
<comment type="caution">
    <text evidence="1">The sequence shown here is derived from an EMBL/GenBank/DDBJ whole genome shotgun (WGS) entry which is preliminary data.</text>
</comment>
<sequence length="1093" mass="119778">MMNKKIVLIGVVFLWSLSMFGGTGPSHGIDPKVKKIENTLAHALDIRKEYINAEKAKTYHFESLKFNLENEVVWDEGTEDNLDDIFRSSKEYVKNEKVIKAINAIENLGAEDLIEKLTKSDLVKLPLGIVKTFGGTTYSVVFDQAKIYTTHAKVRVYGRIKNEKVDLCFGAEDIKFSFEGGIVGDATLALFGDFAVPLKSQKVAVVFNKFEGSSNGDYSGTYMTFDCDGFVEAGIDADIALSRDWVLPTDSQGKVIGGGNRVVANIALELSDFNDFVGKISLPYFTLTQDSSVSILVSEATFDYSETKNASGFVHPRTYNFETGTYEDPPPSEEIPLWRGFYINKIEFVLPHVFKTSDEQPLIVGAEKLYIDQKGVSGYIYGDGLIPIETGTIGESEWAFALDHVGVELNYNRILAFDFDGRINIPINKETQRLNYSAFGIPSEEHYNITVGLDSTMSFPLFRAGQVSLTKGSVAFVDVKENKFVPGAILCGGMYVSIGKSEEDDGKVNLDMPGVEFHKLMIRDTLPYVMLDSMGGSITLKIPPILNNSPITIDHLTLTRHGSKNVKLGFGVEVSAMGSKEGGGKTGGAFGILGEYKEVSGKNKWTYAGVEVDAMNIEIVMGTYLWIKGGLEFYQGDSIYGNGFYGYLAGGVLAQDAEGESAIGEHNEYKVRLQANARFGTINPGKDNEYRYWFYDVYVSSSDKLFDIYTPVIAKGIGGGAYHHMRMAGYDMGEMASGSGSNPYSGITYRPNAGTLFGIKFTLGIGITGVDGFKGNVTLELAIDTSLALQNIMLYGNGEFASDKFKLDALSRLDDLSLSQEESTKQDSIGASTNNHNKITAAIMIYMDFENGFELQGNFAAFLDAADGVISGQAAVDMYISAEEQHLYIGGYEGLVDIEGMPIPESYVYIGFGGFNVHAKFYLCTGTKLPPPPKIPTRIANMLGISTGLNNRTLLANNSQPLAAGFALGASIALDVNISKTFIKFDLNALAGYDISLLSNPSSTYCSNASGLEQGINGWRAKGQIYGDLYTKLELWAFGWWTVWNRQVAFAVMADLPKPTHLFIKGKYLNKKGNKKKEFEHEMGNKCGQIVYN</sequence>
<keyword evidence="2" id="KW-1185">Reference proteome</keyword>
<proteinExistence type="predicted"/>
<evidence type="ECO:0000313" key="1">
    <source>
        <dbReference type="EMBL" id="GLR18467.1"/>
    </source>
</evidence>
<dbReference type="EMBL" id="BSOH01000021">
    <property type="protein sequence ID" value="GLR18467.1"/>
    <property type="molecule type" value="Genomic_DNA"/>
</dbReference>
<dbReference type="Proteomes" id="UP001156666">
    <property type="component" value="Unassembled WGS sequence"/>
</dbReference>
<name>A0AA37SR42_9BACT</name>
<reference evidence="1" key="2">
    <citation type="submission" date="2023-01" db="EMBL/GenBank/DDBJ databases">
        <title>Draft genome sequence of Portibacter lacus strain NBRC 108769.</title>
        <authorList>
            <person name="Sun Q."/>
            <person name="Mori K."/>
        </authorList>
    </citation>
    <scope>NUCLEOTIDE SEQUENCE</scope>
    <source>
        <strain evidence="1">NBRC 108769</strain>
    </source>
</reference>
<organism evidence="1 2">
    <name type="scientific">Portibacter lacus</name>
    <dbReference type="NCBI Taxonomy" id="1099794"/>
    <lineage>
        <taxon>Bacteria</taxon>
        <taxon>Pseudomonadati</taxon>
        <taxon>Bacteroidota</taxon>
        <taxon>Saprospiria</taxon>
        <taxon>Saprospirales</taxon>
        <taxon>Haliscomenobacteraceae</taxon>
        <taxon>Portibacter</taxon>
    </lineage>
</organism>
<gene>
    <name evidence="1" type="ORF">GCM10007940_30830</name>
</gene>